<dbReference type="PROSITE" id="PS51257">
    <property type="entry name" value="PROKAR_LIPOPROTEIN"/>
    <property type="match status" value="1"/>
</dbReference>
<dbReference type="Pfam" id="PF00144">
    <property type="entry name" value="Beta-lactamase"/>
    <property type="match status" value="1"/>
</dbReference>
<accession>F4L6G9</accession>
<proteinExistence type="predicted"/>
<reference key="2">
    <citation type="submission" date="2011-04" db="EMBL/GenBank/DDBJ databases">
        <title>Complete sequence of chromosome of Haliscomenobacter hydrossis DSM 1100.</title>
        <authorList>
            <consortium name="US DOE Joint Genome Institute (JGI-PGF)"/>
            <person name="Lucas S."/>
            <person name="Han J."/>
            <person name="Lapidus A."/>
            <person name="Bruce D."/>
            <person name="Goodwin L."/>
            <person name="Pitluck S."/>
            <person name="Peters L."/>
            <person name="Kyrpides N."/>
            <person name="Mavromatis K."/>
            <person name="Ivanova N."/>
            <person name="Ovchinnikova G."/>
            <person name="Pagani I."/>
            <person name="Daligault H."/>
            <person name="Detter J.C."/>
            <person name="Han C."/>
            <person name="Land M."/>
            <person name="Hauser L."/>
            <person name="Markowitz V."/>
            <person name="Cheng J.-F."/>
            <person name="Hugenholtz P."/>
            <person name="Woyke T."/>
            <person name="Wu D."/>
            <person name="Verbarg S."/>
            <person name="Frueling A."/>
            <person name="Brambilla E."/>
            <person name="Klenk H.-P."/>
            <person name="Eisen J.A."/>
        </authorList>
    </citation>
    <scope>NUCLEOTIDE SEQUENCE</scope>
    <source>
        <strain>DSM 1100</strain>
    </source>
</reference>
<dbReference type="PANTHER" id="PTHR46825:SF7">
    <property type="entry name" value="D-ALANYL-D-ALANINE CARBOXYPEPTIDASE"/>
    <property type="match status" value="1"/>
</dbReference>
<dbReference type="KEGG" id="hhy:Halhy_1927"/>
<dbReference type="OrthoDB" id="9793489at2"/>
<feature type="signal peptide" evidence="1">
    <location>
        <begin position="1"/>
        <end position="17"/>
    </location>
</feature>
<organism evidence="3 4">
    <name type="scientific">Haliscomenobacter hydrossis (strain ATCC 27775 / DSM 1100 / LMG 10767 / O)</name>
    <dbReference type="NCBI Taxonomy" id="760192"/>
    <lineage>
        <taxon>Bacteria</taxon>
        <taxon>Pseudomonadati</taxon>
        <taxon>Bacteroidota</taxon>
        <taxon>Saprospiria</taxon>
        <taxon>Saprospirales</taxon>
        <taxon>Haliscomenobacteraceae</taxon>
        <taxon>Haliscomenobacter</taxon>
    </lineage>
</organism>
<keyword evidence="1" id="KW-0732">Signal</keyword>
<dbReference type="Proteomes" id="UP000008461">
    <property type="component" value="Chromosome"/>
</dbReference>
<dbReference type="Gene3D" id="3.40.710.10">
    <property type="entry name" value="DD-peptidase/beta-lactamase superfamily"/>
    <property type="match status" value="1"/>
</dbReference>
<dbReference type="EMBL" id="CP002691">
    <property type="protein sequence ID" value="AEE49812.1"/>
    <property type="molecule type" value="Genomic_DNA"/>
</dbReference>
<gene>
    <name evidence="3" type="ordered locus">Halhy_1927</name>
</gene>
<evidence type="ECO:0000259" key="2">
    <source>
        <dbReference type="Pfam" id="PF00144"/>
    </source>
</evidence>
<dbReference type="HOGENOM" id="CLU_020027_2_1_10"/>
<dbReference type="eggNOG" id="COG1680">
    <property type="taxonomic scope" value="Bacteria"/>
</dbReference>
<dbReference type="InterPro" id="IPR050491">
    <property type="entry name" value="AmpC-like"/>
</dbReference>
<dbReference type="RefSeq" id="WP_013764365.1">
    <property type="nucleotide sequence ID" value="NC_015510.1"/>
</dbReference>
<evidence type="ECO:0000256" key="1">
    <source>
        <dbReference type="SAM" id="SignalP"/>
    </source>
</evidence>
<dbReference type="AlphaFoldDB" id="F4L6G9"/>
<evidence type="ECO:0000313" key="4">
    <source>
        <dbReference type="Proteomes" id="UP000008461"/>
    </source>
</evidence>
<protein>
    <submittedName>
        <fullName evidence="3">Beta-lactamase</fullName>
    </submittedName>
</protein>
<evidence type="ECO:0000313" key="3">
    <source>
        <dbReference type="EMBL" id="AEE49812.1"/>
    </source>
</evidence>
<feature type="chain" id="PRO_5003312597" evidence="1">
    <location>
        <begin position="18"/>
        <end position="396"/>
    </location>
</feature>
<keyword evidence="4" id="KW-1185">Reference proteome</keyword>
<reference evidence="3 4" key="1">
    <citation type="journal article" date="2011" name="Stand. Genomic Sci.">
        <title>Complete genome sequence of Haliscomenobacter hydrossis type strain (O).</title>
        <authorList>
            <consortium name="US DOE Joint Genome Institute (JGI-PGF)"/>
            <person name="Daligault H."/>
            <person name="Lapidus A."/>
            <person name="Zeytun A."/>
            <person name="Nolan M."/>
            <person name="Lucas S."/>
            <person name="Del Rio T.G."/>
            <person name="Tice H."/>
            <person name="Cheng J.F."/>
            <person name="Tapia R."/>
            <person name="Han C."/>
            <person name="Goodwin L."/>
            <person name="Pitluck S."/>
            <person name="Liolios K."/>
            <person name="Pagani I."/>
            <person name="Ivanova N."/>
            <person name="Huntemann M."/>
            <person name="Mavromatis K."/>
            <person name="Mikhailova N."/>
            <person name="Pati A."/>
            <person name="Chen A."/>
            <person name="Palaniappan K."/>
            <person name="Land M."/>
            <person name="Hauser L."/>
            <person name="Brambilla E.M."/>
            <person name="Rohde M."/>
            <person name="Verbarg S."/>
            <person name="Goker M."/>
            <person name="Bristow J."/>
            <person name="Eisen J.A."/>
            <person name="Markowitz V."/>
            <person name="Hugenholtz P."/>
            <person name="Kyrpides N.C."/>
            <person name="Klenk H.P."/>
            <person name="Woyke T."/>
        </authorList>
    </citation>
    <scope>NUCLEOTIDE SEQUENCE [LARGE SCALE GENOMIC DNA]</scope>
    <source>
        <strain evidence="4">ATCC 27775 / DSM 1100 / LMG 10767 / O</strain>
    </source>
</reference>
<dbReference type="SUPFAM" id="SSF56601">
    <property type="entry name" value="beta-lactamase/transpeptidase-like"/>
    <property type="match status" value="1"/>
</dbReference>
<sequence>MKAYPMLFLAAFFALCACENTEQQISPRQDCTTPNFNVQHPLAGTLQGLIDSFVAEGLPGAVVAIKDANGLWTGASGLAKLEDNTPMRPCQVQHAYSVSKTFTATAALRLRDKGLLKLDEPIASYLPESIARRLTQAREVTVRMLLNQTSGYHEFHDDIKRLSDLLNRPTQPWTREELLEYVIEKPLYFPPGTDWAYSNTNYLLLTYVLEKASGKDHAQVIKEEILDPLQLKNTHYKLQPDYPAQLPLPNHYWDRFANGKLENCTETNLNIACYSGYGEDGILATPLDLVTFMDALVNGKLLSAQSWKDMTTWVQGKQSSEPDYGLGLVWVNFGGGQHEIGHYGGGIGGQCSLIYLPEQKATIFTSTNVGRESGGKFAFLSSMLVNRIPERLSLRR</sequence>
<name>F4L6G9_HALH1</name>
<dbReference type="PANTHER" id="PTHR46825">
    <property type="entry name" value="D-ALANYL-D-ALANINE-CARBOXYPEPTIDASE/ENDOPEPTIDASE AMPH"/>
    <property type="match status" value="1"/>
</dbReference>
<dbReference type="STRING" id="760192.Halhy_1927"/>
<feature type="domain" description="Beta-lactamase-related" evidence="2">
    <location>
        <begin position="47"/>
        <end position="369"/>
    </location>
</feature>
<dbReference type="InterPro" id="IPR012338">
    <property type="entry name" value="Beta-lactam/transpept-like"/>
</dbReference>
<dbReference type="InterPro" id="IPR001466">
    <property type="entry name" value="Beta-lactam-related"/>
</dbReference>